<feature type="compositionally biased region" description="Basic and acidic residues" evidence="1">
    <location>
        <begin position="136"/>
        <end position="146"/>
    </location>
</feature>
<dbReference type="AlphaFoldDB" id="A0AAE0L868"/>
<accession>A0AAE0L868</accession>
<gene>
    <name evidence="2" type="ORF">CYMTET_16266</name>
</gene>
<evidence type="ECO:0000313" key="3">
    <source>
        <dbReference type="Proteomes" id="UP001190700"/>
    </source>
</evidence>
<organism evidence="2 3">
    <name type="scientific">Cymbomonas tetramitiformis</name>
    <dbReference type="NCBI Taxonomy" id="36881"/>
    <lineage>
        <taxon>Eukaryota</taxon>
        <taxon>Viridiplantae</taxon>
        <taxon>Chlorophyta</taxon>
        <taxon>Pyramimonadophyceae</taxon>
        <taxon>Pyramimonadales</taxon>
        <taxon>Pyramimonadaceae</taxon>
        <taxon>Cymbomonas</taxon>
    </lineage>
</organism>
<comment type="caution">
    <text evidence="2">The sequence shown here is derived from an EMBL/GenBank/DDBJ whole genome shotgun (WGS) entry which is preliminary data.</text>
</comment>
<reference evidence="2 3" key="1">
    <citation type="journal article" date="2015" name="Genome Biol. Evol.">
        <title>Comparative Genomics of a Bacterivorous Green Alga Reveals Evolutionary Causalities and Consequences of Phago-Mixotrophic Mode of Nutrition.</title>
        <authorList>
            <person name="Burns J.A."/>
            <person name="Paasch A."/>
            <person name="Narechania A."/>
            <person name="Kim E."/>
        </authorList>
    </citation>
    <scope>NUCLEOTIDE SEQUENCE [LARGE SCALE GENOMIC DNA]</scope>
    <source>
        <strain evidence="2 3">PLY_AMNH</strain>
    </source>
</reference>
<evidence type="ECO:0000313" key="2">
    <source>
        <dbReference type="EMBL" id="KAK3275613.1"/>
    </source>
</evidence>
<name>A0AAE0L868_9CHLO</name>
<sequence>MSSKKFPPSNADQVLCKQNQLRHLQKQKEEWFRQRRAVEGLSDVAPNPPAAEREVACWSKSELKKKEQAELRELQQMADELRQQRDVVMGRQGSASKERQTSEEPHVQERDEELERAITSSLADSRLSTDQQRSLRQQELDLERQPKQVGTRALQHRSNTKAHFTKETTMVDDIDGMDEELEEMNDFLMAVDLQSQQELI</sequence>
<feature type="region of interest" description="Disordered" evidence="1">
    <location>
        <begin position="77"/>
        <end position="159"/>
    </location>
</feature>
<keyword evidence="3" id="KW-1185">Reference proteome</keyword>
<dbReference type="Proteomes" id="UP001190700">
    <property type="component" value="Unassembled WGS sequence"/>
</dbReference>
<feature type="compositionally biased region" description="Polar residues" evidence="1">
    <location>
        <begin position="118"/>
        <end position="135"/>
    </location>
</feature>
<feature type="compositionally biased region" description="Basic and acidic residues" evidence="1">
    <location>
        <begin position="96"/>
        <end position="116"/>
    </location>
</feature>
<proteinExistence type="predicted"/>
<protein>
    <submittedName>
        <fullName evidence="2">Uncharacterized protein</fullName>
    </submittedName>
</protein>
<evidence type="ECO:0000256" key="1">
    <source>
        <dbReference type="SAM" id="MobiDB-lite"/>
    </source>
</evidence>
<dbReference type="EMBL" id="LGRX02007116">
    <property type="protein sequence ID" value="KAK3275613.1"/>
    <property type="molecule type" value="Genomic_DNA"/>
</dbReference>